<evidence type="ECO:0000313" key="2">
    <source>
        <dbReference type="EMBL" id="KAL0150414.1"/>
    </source>
</evidence>
<feature type="region of interest" description="Disordered" evidence="1">
    <location>
        <begin position="1"/>
        <end position="21"/>
    </location>
</feature>
<proteinExistence type="predicted"/>
<dbReference type="Proteomes" id="UP001529510">
    <property type="component" value="Unassembled WGS sequence"/>
</dbReference>
<gene>
    <name evidence="2" type="ORF">M9458_054231</name>
</gene>
<comment type="caution">
    <text evidence="2">The sequence shown here is derived from an EMBL/GenBank/DDBJ whole genome shotgun (WGS) entry which is preliminary data.</text>
</comment>
<organism evidence="2 3">
    <name type="scientific">Cirrhinus mrigala</name>
    <name type="common">Mrigala</name>
    <dbReference type="NCBI Taxonomy" id="683832"/>
    <lineage>
        <taxon>Eukaryota</taxon>
        <taxon>Metazoa</taxon>
        <taxon>Chordata</taxon>
        <taxon>Craniata</taxon>
        <taxon>Vertebrata</taxon>
        <taxon>Euteleostomi</taxon>
        <taxon>Actinopterygii</taxon>
        <taxon>Neopterygii</taxon>
        <taxon>Teleostei</taxon>
        <taxon>Ostariophysi</taxon>
        <taxon>Cypriniformes</taxon>
        <taxon>Cyprinidae</taxon>
        <taxon>Labeoninae</taxon>
        <taxon>Labeonini</taxon>
        <taxon>Cirrhinus</taxon>
    </lineage>
</organism>
<feature type="non-terminal residue" evidence="2">
    <location>
        <position position="1"/>
    </location>
</feature>
<protein>
    <submittedName>
        <fullName evidence="2">Uncharacterized protein</fullName>
    </submittedName>
</protein>
<reference evidence="2 3" key="1">
    <citation type="submission" date="2024-05" db="EMBL/GenBank/DDBJ databases">
        <title>Genome sequencing and assembly of Indian major carp, Cirrhinus mrigala (Hamilton, 1822).</title>
        <authorList>
            <person name="Mohindra V."/>
            <person name="Chowdhury L.M."/>
            <person name="Lal K."/>
            <person name="Jena J.K."/>
        </authorList>
    </citation>
    <scope>NUCLEOTIDE SEQUENCE [LARGE SCALE GENOMIC DNA]</scope>
    <source>
        <strain evidence="2">CM1030</strain>
        <tissue evidence="2">Blood</tissue>
    </source>
</reference>
<dbReference type="AlphaFoldDB" id="A0ABD0MN97"/>
<evidence type="ECO:0000313" key="3">
    <source>
        <dbReference type="Proteomes" id="UP001529510"/>
    </source>
</evidence>
<accession>A0ABD0MN97</accession>
<evidence type="ECO:0000256" key="1">
    <source>
        <dbReference type="SAM" id="MobiDB-lite"/>
    </source>
</evidence>
<feature type="non-terminal residue" evidence="2">
    <location>
        <position position="138"/>
    </location>
</feature>
<sequence length="138" mass="15933">EEKVSASAFTHPRKTQENRKDGLALAGARLARSHISRPPRLFETSLKPCRSKRFCWTRGRPTRKVSQECCCVALSIEIALSHVERESSFDLCGFVKMHPFNYLIIGTFHRPVDEEAQRARREFANNRLHLLIAWFAHT</sequence>
<dbReference type="EMBL" id="JAMKFB020000295">
    <property type="protein sequence ID" value="KAL0150414.1"/>
    <property type="molecule type" value="Genomic_DNA"/>
</dbReference>
<name>A0ABD0MN97_CIRMR</name>
<keyword evidence="3" id="KW-1185">Reference proteome</keyword>